<proteinExistence type="predicted"/>
<protein>
    <recommendedName>
        <fullName evidence="3">Molecular chaperone</fullName>
    </recommendedName>
</protein>
<comment type="caution">
    <text evidence="1">The sequence shown here is derived from an EMBL/GenBank/DDBJ whole genome shotgun (WGS) entry which is preliminary data.</text>
</comment>
<dbReference type="EMBL" id="JAOTPL010000004">
    <property type="protein sequence ID" value="MCU7693728.1"/>
    <property type="molecule type" value="Genomic_DNA"/>
</dbReference>
<evidence type="ECO:0000313" key="1">
    <source>
        <dbReference type="EMBL" id="MCU7693728.1"/>
    </source>
</evidence>
<organism evidence="1 2">
    <name type="scientific">Haoranjiania flava</name>
    <dbReference type="NCBI Taxonomy" id="1856322"/>
    <lineage>
        <taxon>Bacteria</taxon>
        <taxon>Pseudomonadati</taxon>
        <taxon>Bacteroidota</taxon>
        <taxon>Chitinophagia</taxon>
        <taxon>Chitinophagales</taxon>
        <taxon>Chitinophagaceae</taxon>
        <taxon>Haoranjiania</taxon>
    </lineage>
</organism>
<dbReference type="SUPFAM" id="SSF49354">
    <property type="entry name" value="PapD-like"/>
    <property type="match status" value="1"/>
</dbReference>
<gene>
    <name evidence="1" type="ORF">OD355_04260</name>
</gene>
<evidence type="ECO:0008006" key="3">
    <source>
        <dbReference type="Google" id="ProtNLM"/>
    </source>
</evidence>
<dbReference type="Gene3D" id="2.60.40.10">
    <property type="entry name" value="Immunoglobulins"/>
    <property type="match status" value="1"/>
</dbReference>
<reference evidence="1" key="1">
    <citation type="submission" date="2022-10" db="EMBL/GenBank/DDBJ databases">
        <authorList>
            <person name="Kim H.S."/>
            <person name="Kim J.-S."/>
            <person name="Suh M.K."/>
            <person name="Eom M.K."/>
            <person name="Lee J.-S."/>
        </authorList>
    </citation>
    <scope>NUCLEOTIDE SEQUENCE</scope>
    <source>
        <strain evidence="1">LIP-5</strain>
    </source>
</reference>
<keyword evidence="2" id="KW-1185">Reference proteome</keyword>
<dbReference type="AlphaFoldDB" id="A0AAE3IM83"/>
<dbReference type="RefSeq" id="WP_263037215.1">
    <property type="nucleotide sequence ID" value="NZ_JAOTPL010000004.1"/>
</dbReference>
<dbReference type="InterPro" id="IPR008962">
    <property type="entry name" value="PapD-like_sf"/>
</dbReference>
<accession>A0AAE3IM83</accession>
<name>A0AAE3IM83_9BACT</name>
<sequence length="267" mass="28983">MRRSLLILTVLVAGIVSSYAQGITVSPTRLFFTGGPGSSATQTVTITNGGKTPFAFKAALSDWYRDSTGEKVYANAGTLPRSNAGWLKLSETNVTVQPGESKQLNVMMSVPANATNVVTNSMLMLTQIAQQSDEYIKNNNIGIKVLFEFGLHVYYTPENNTKEDLDFTAINHIGKVTIADKVYNRIAVKVKNIGNTTSDSSIDFEITNKSTGEETKLEPVPVSMMPDAEQIVFFDIPEKYKGEFAGVAILRVGSAANVRVGEKNLSL</sequence>
<dbReference type="Proteomes" id="UP001209317">
    <property type="component" value="Unassembled WGS sequence"/>
</dbReference>
<dbReference type="InterPro" id="IPR013783">
    <property type="entry name" value="Ig-like_fold"/>
</dbReference>
<evidence type="ECO:0000313" key="2">
    <source>
        <dbReference type="Proteomes" id="UP001209317"/>
    </source>
</evidence>